<dbReference type="Gene3D" id="3.90.1150.10">
    <property type="entry name" value="Aspartate Aminotransferase, domain 1"/>
    <property type="match status" value="1"/>
</dbReference>
<dbReference type="Proteomes" id="UP000254400">
    <property type="component" value="Unassembled WGS sequence"/>
</dbReference>
<dbReference type="RefSeq" id="WP_019688656.1">
    <property type="nucleotide sequence ID" value="NZ_CP036496.1"/>
</dbReference>
<dbReference type="Gene3D" id="3.40.640.10">
    <property type="entry name" value="Type I PLP-dependent aspartate aminotransferase-like (Major domain)"/>
    <property type="match status" value="1"/>
</dbReference>
<dbReference type="Pfam" id="PF00266">
    <property type="entry name" value="Aminotran_5"/>
    <property type="match status" value="1"/>
</dbReference>
<evidence type="ECO:0000259" key="5">
    <source>
        <dbReference type="Pfam" id="PF00266"/>
    </source>
</evidence>
<dbReference type="PROSITE" id="PS00595">
    <property type="entry name" value="AA_TRANSFER_CLASS_5"/>
    <property type="match status" value="1"/>
</dbReference>
<evidence type="ECO:0000256" key="1">
    <source>
        <dbReference type="ARBA" id="ARBA00001933"/>
    </source>
</evidence>
<gene>
    <name evidence="6" type="primary">kynU</name>
    <name evidence="6" type="ORF">NCTC10343_04787</name>
</gene>
<keyword evidence="6" id="KW-0032">Aminotransferase</keyword>
<dbReference type="GeneID" id="93348098"/>
<evidence type="ECO:0000313" key="6">
    <source>
        <dbReference type="EMBL" id="SUA71859.1"/>
    </source>
</evidence>
<dbReference type="GO" id="GO:0030429">
    <property type="term" value="F:kynureninase activity"/>
    <property type="evidence" value="ECO:0007669"/>
    <property type="project" value="UniProtKB-EC"/>
</dbReference>
<dbReference type="InterPro" id="IPR015421">
    <property type="entry name" value="PyrdxlP-dep_Trfase_major"/>
</dbReference>
<dbReference type="EMBL" id="UGSC01000001">
    <property type="protein sequence ID" value="SUA71859.1"/>
    <property type="molecule type" value="Genomic_DNA"/>
</dbReference>
<evidence type="ECO:0000256" key="2">
    <source>
        <dbReference type="ARBA" id="ARBA00022898"/>
    </source>
</evidence>
<accession>A0A378Y614</accession>
<dbReference type="PANTHER" id="PTHR43586:SF15">
    <property type="entry name" value="BLR3095 PROTEIN"/>
    <property type="match status" value="1"/>
</dbReference>
<dbReference type="EC" id="3.7.1.3" evidence="6"/>
<comment type="similarity">
    <text evidence="3">Belongs to the class-V pyridoxal-phosphate-dependent aminotransferase family.</text>
</comment>
<keyword evidence="2" id="KW-0663">Pyridoxal phosphate</keyword>
<dbReference type="PANTHER" id="PTHR43586">
    <property type="entry name" value="CYSTEINE DESULFURASE"/>
    <property type="match status" value="1"/>
</dbReference>
<name>A0A378Y614_PAEPO</name>
<reference evidence="6 7" key="1">
    <citation type="submission" date="2018-06" db="EMBL/GenBank/DDBJ databases">
        <authorList>
            <consortium name="Pathogen Informatics"/>
            <person name="Doyle S."/>
        </authorList>
    </citation>
    <scope>NUCLEOTIDE SEQUENCE [LARGE SCALE GENOMIC DNA]</scope>
    <source>
        <strain evidence="6 7">NCTC10343</strain>
    </source>
</reference>
<organism evidence="6 7">
    <name type="scientific">Paenibacillus polymyxa</name>
    <name type="common">Bacillus polymyxa</name>
    <dbReference type="NCBI Taxonomy" id="1406"/>
    <lineage>
        <taxon>Bacteria</taxon>
        <taxon>Bacillati</taxon>
        <taxon>Bacillota</taxon>
        <taxon>Bacilli</taxon>
        <taxon>Bacillales</taxon>
        <taxon>Paenibacillaceae</taxon>
        <taxon>Paenibacillus</taxon>
    </lineage>
</organism>
<dbReference type="GO" id="GO:0008483">
    <property type="term" value="F:transaminase activity"/>
    <property type="evidence" value="ECO:0007669"/>
    <property type="project" value="UniProtKB-KW"/>
</dbReference>
<dbReference type="InterPro" id="IPR015422">
    <property type="entry name" value="PyrdxlP-dep_Trfase_small"/>
</dbReference>
<sequence length="376" mass="41347">MKHPFQSYRQLFPVLSSHIHVGSCSQGAISRPVSAAIEEYHRSLLQHGHNGDLSMARLEEARGHFAKLIGAEPDEIAVLSSASEAIAGVATALPYVPGKEGIVYADTDFPTVGHIWQAQEMFRDHICCIPSTEGEVTLEQYEEHVTENTALIMVSHVNYTNGFQQDLKSIAHIAHRNQALLFVDAYQSAGMIPIDVKAMGIDMLVAGARKYMLGIPGVAFLYISKERIERFKPRLTGWLGQESASRFDIAHPVPAAGARRFETGLPSFISIFAANAALKLLLEIGVTNIQTYMNELLDFSIEYGRSKGLHIRIPDGGGTLPSLLAVEVADVSAVERRLRSRNMIVSARKDVIRVAPHFYNTAEEVRRVLDELGGSC</sequence>
<dbReference type="InterPro" id="IPR020578">
    <property type="entry name" value="Aminotrans_V_PyrdxlP_BS"/>
</dbReference>
<feature type="domain" description="Aminotransferase class V" evidence="5">
    <location>
        <begin position="32"/>
        <end position="331"/>
    </location>
</feature>
<dbReference type="AlphaFoldDB" id="A0A378Y614"/>
<evidence type="ECO:0000256" key="3">
    <source>
        <dbReference type="RuleBase" id="RU004075"/>
    </source>
</evidence>
<keyword evidence="6" id="KW-0808">Transferase</keyword>
<comment type="cofactor">
    <cofactor evidence="1 4">
        <name>pyridoxal 5'-phosphate</name>
        <dbReference type="ChEBI" id="CHEBI:597326"/>
    </cofactor>
</comment>
<evidence type="ECO:0000313" key="7">
    <source>
        <dbReference type="Proteomes" id="UP000254400"/>
    </source>
</evidence>
<protein>
    <submittedName>
        <fullName evidence="6">Aminotransferase ycbu</fullName>
        <ecNumber evidence="6">3.7.1.3</ecNumber>
    </submittedName>
</protein>
<proteinExistence type="inferred from homology"/>
<keyword evidence="6" id="KW-0378">Hydrolase</keyword>
<dbReference type="InterPro" id="IPR000192">
    <property type="entry name" value="Aminotrans_V_dom"/>
</dbReference>
<dbReference type="InterPro" id="IPR015424">
    <property type="entry name" value="PyrdxlP-dep_Trfase"/>
</dbReference>
<dbReference type="SUPFAM" id="SSF53383">
    <property type="entry name" value="PLP-dependent transferases"/>
    <property type="match status" value="1"/>
</dbReference>
<evidence type="ECO:0000256" key="4">
    <source>
        <dbReference type="RuleBase" id="RU004504"/>
    </source>
</evidence>